<evidence type="ECO:0000259" key="4">
    <source>
        <dbReference type="PROSITE" id="PS50280"/>
    </source>
</evidence>
<organism evidence="5 6">
    <name type="scientific">Symbiodinium microadriaticum</name>
    <name type="common">Dinoflagellate</name>
    <name type="synonym">Zooxanthella microadriatica</name>
    <dbReference type="NCBI Taxonomy" id="2951"/>
    <lineage>
        <taxon>Eukaryota</taxon>
        <taxon>Sar</taxon>
        <taxon>Alveolata</taxon>
        <taxon>Dinophyceae</taxon>
        <taxon>Suessiales</taxon>
        <taxon>Symbiodiniaceae</taxon>
        <taxon>Symbiodinium</taxon>
    </lineage>
</organism>
<dbReference type="Gene3D" id="1.25.40.10">
    <property type="entry name" value="Tetratricopeptide repeat domain"/>
    <property type="match status" value="1"/>
</dbReference>
<dbReference type="InterPro" id="IPR046341">
    <property type="entry name" value="SET_dom_sf"/>
</dbReference>
<dbReference type="Pfam" id="PF00856">
    <property type="entry name" value="SET"/>
    <property type="match status" value="1"/>
</dbReference>
<evidence type="ECO:0000256" key="3">
    <source>
        <dbReference type="SAM" id="MobiDB-lite"/>
    </source>
</evidence>
<dbReference type="Gene3D" id="2.170.270.10">
    <property type="entry name" value="SET domain"/>
    <property type="match status" value="1"/>
</dbReference>
<evidence type="ECO:0000313" key="6">
    <source>
        <dbReference type="Proteomes" id="UP000186817"/>
    </source>
</evidence>
<proteinExistence type="predicted"/>
<evidence type="ECO:0000256" key="2">
    <source>
        <dbReference type="SAM" id="Coils"/>
    </source>
</evidence>
<evidence type="ECO:0000256" key="1">
    <source>
        <dbReference type="ARBA" id="ARBA00022737"/>
    </source>
</evidence>
<evidence type="ECO:0000313" key="5">
    <source>
        <dbReference type="EMBL" id="OLP98705.1"/>
    </source>
</evidence>
<keyword evidence="1" id="KW-0677">Repeat</keyword>
<dbReference type="EMBL" id="LSRX01000388">
    <property type="protein sequence ID" value="OLP98705.1"/>
    <property type="molecule type" value="Genomic_DNA"/>
</dbReference>
<feature type="coiled-coil region" evidence="2">
    <location>
        <begin position="15"/>
        <end position="56"/>
    </location>
</feature>
<keyword evidence="2" id="KW-0175">Coiled coil</keyword>
<reference evidence="5 6" key="1">
    <citation type="submission" date="2016-02" db="EMBL/GenBank/DDBJ databases">
        <title>Genome analysis of coral dinoflagellate symbionts highlights evolutionary adaptations to a symbiotic lifestyle.</title>
        <authorList>
            <person name="Aranda M."/>
            <person name="Li Y."/>
            <person name="Liew Y.J."/>
            <person name="Baumgarten S."/>
            <person name="Simakov O."/>
            <person name="Wilson M."/>
            <person name="Piel J."/>
            <person name="Ashoor H."/>
            <person name="Bougouffa S."/>
            <person name="Bajic V.B."/>
            <person name="Ryu T."/>
            <person name="Ravasi T."/>
            <person name="Bayer T."/>
            <person name="Micklem G."/>
            <person name="Kim H."/>
            <person name="Bhak J."/>
            <person name="Lajeunesse T.C."/>
            <person name="Voolstra C.R."/>
        </authorList>
    </citation>
    <scope>NUCLEOTIDE SEQUENCE [LARGE SCALE GENOMIC DNA]</scope>
    <source>
        <strain evidence="5 6">CCMP2467</strain>
    </source>
</reference>
<dbReference type="InterPro" id="IPR001214">
    <property type="entry name" value="SET_dom"/>
</dbReference>
<protein>
    <submittedName>
        <fullName evidence="5">Pentatricopeptide repeat-containing protein, mitochondrial</fullName>
    </submittedName>
</protein>
<dbReference type="PANTHER" id="PTHR47447">
    <property type="entry name" value="OS03G0856100 PROTEIN"/>
    <property type="match status" value="1"/>
</dbReference>
<dbReference type="PANTHER" id="PTHR47447:SF17">
    <property type="entry name" value="OS12G0638900 PROTEIN"/>
    <property type="match status" value="1"/>
</dbReference>
<dbReference type="OrthoDB" id="10267592at2759"/>
<dbReference type="PROSITE" id="PS50280">
    <property type="entry name" value="SET"/>
    <property type="match status" value="1"/>
</dbReference>
<dbReference type="AlphaFoldDB" id="A0A1Q9DU50"/>
<dbReference type="InterPro" id="IPR011990">
    <property type="entry name" value="TPR-like_helical_dom_sf"/>
</dbReference>
<sequence length="772" mass="85883">MAKATKARQSGYGAESQLEAEVARLRNALADAERQKADLQTQVEDLRGEVSKMSGQLASPGGEPDERAEFYASFIPGAPWTSGIIHYWTLACLQTVVPRFERTFPLPGFKCMDPRRLAASACCLIAGLLAVALQGCSDEEAVEQAREDAMREGEALKGVQDAVSEYREQKKKTLVARDNVQAKKDGFSKVLADEGRKPEGDEASALDDANKVLKEEAAGEQAENAVEHGEAPPKKGSSLLVTFPRKSRSRARRKLEEIFLQGIRRTRDGADKQRLLAHLRSEAYVELFASPIAGVGVRAFRQIPEGVDPFPICNPHMAAKEKGRQTRQCRASLLAQLGEIERSEQVLPCLAQEPEGRSDKFVKAMKVFGELRDFQYLLRVWNLSRQKKVNLKLSAYAILIEAFGKSIGRERPEIRRLGLVAGKRAWQWMLHDGHKPDAVAVRAALHLCAKAGDAAWAAQLWESTSKSSTATWNRYLETVSRHSGPQGWETVERELSSCVNVARSSRLVPDCITLSVLVNAAAEQNDMNRADEMWERLASAVEPTAETYAARSKSLLLGGGPERVLGLREEMQQKSISPIARNILHEVQARLLLLHQKPEDRSLYDHLQETIETGLGEARAGQEAMQLRQMQSLASSIWNGERPALDKVHVLAWHWPTEKFCTCSHAELRALPDGVMDKVKSFFAALTMDDGWTPMRDEDGEIIYGVLTSGMNNLNLSWYLNHSEDPNVAFKDAEEDGGYNSFVTRRRIEAGEELTTDYRELGKEFYALVSGT</sequence>
<feature type="domain" description="SET" evidence="4">
    <location>
        <begin position="658"/>
        <end position="759"/>
    </location>
</feature>
<dbReference type="SUPFAM" id="SSF82199">
    <property type="entry name" value="SET domain"/>
    <property type="match status" value="1"/>
</dbReference>
<dbReference type="CDD" id="cd08161">
    <property type="entry name" value="SET"/>
    <property type="match status" value="1"/>
</dbReference>
<feature type="region of interest" description="Disordered" evidence="3">
    <location>
        <begin position="217"/>
        <end position="239"/>
    </location>
</feature>
<accession>A0A1Q9DU50</accession>
<name>A0A1Q9DU50_SYMMI</name>
<dbReference type="Proteomes" id="UP000186817">
    <property type="component" value="Unassembled WGS sequence"/>
</dbReference>
<gene>
    <name evidence="5" type="ORF">AK812_SmicGene18824</name>
</gene>
<comment type="caution">
    <text evidence="5">The sequence shown here is derived from an EMBL/GenBank/DDBJ whole genome shotgun (WGS) entry which is preliminary data.</text>
</comment>
<keyword evidence="6" id="KW-1185">Reference proteome</keyword>